<evidence type="ECO:0000313" key="2">
    <source>
        <dbReference type="EMBL" id="OCL13034.1"/>
    </source>
</evidence>
<dbReference type="InterPro" id="IPR051450">
    <property type="entry name" value="Gfo/Idh/MocA_Oxidoreductases"/>
</dbReference>
<dbReference type="Proteomes" id="UP000250140">
    <property type="component" value="Unassembled WGS sequence"/>
</dbReference>
<gene>
    <name evidence="2" type="ORF">AOQ84DRAFT_417262</name>
</gene>
<dbReference type="SUPFAM" id="SSF51735">
    <property type="entry name" value="NAD(P)-binding Rossmann-fold domains"/>
    <property type="match status" value="1"/>
</dbReference>
<dbReference type="Gene3D" id="3.30.360.10">
    <property type="entry name" value="Dihydrodipicolinate Reductase, domain 2"/>
    <property type="match status" value="2"/>
</dbReference>
<name>A0A8E2JXA6_9PEZI</name>
<evidence type="ECO:0000313" key="3">
    <source>
        <dbReference type="Proteomes" id="UP000250140"/>
    </source>
</evidence>
<dbReference type="GO" id="GO:0000166">
    <property type="term" value="F:nucleotide binding"/>
    <property type="evidence" value="ECO:0007669"/>
    <property type="project" value="InterPro"/>
</dbReference>
<sequence length="542" mass="60484">MFFFRPSASAPTPTPPLGPHIPRILFIGAGSQGHAYAEPITRLRLGRITAVCEPIPSKRQTFGRKYIWGLVNRSQLAHEEFEDWVDFIKYESERRERLKLGDIQEGDEEYKGVDTVFVCVLDELHVRVVKGLAPLGLHIMCEKPLATTLEDCIGILGAVTNEWEVLGKKTVFGIGHVLRYSPQNFLLRKLVREDRVVGDLISIEHTEPIGWWHMAHSFVRGNWRREDMTAPSLLTKSCHDIDFLLWLLSSPTSPHTMDPPHLPSFITSAGTLNQFRKARKPIAAGSATNCLSCPIEPTCLYSAKSIYIDKHLDLGNVDWPVDVVLPEIEDLYRNEGKVNAKKALLRALAEDHTPETPDFEVKQRSWYGRCVWESDNNVCDDQTVTIAIAELGGMSGRAGKTAIFHMTAPSEKICERRGRIYGTMGEIKYDGNTISAHSFATGKTNTYTPEAHGGGHGGGDDGLAANFCNAVQAVLAGEMDAEEAQRRWLGCGIEEIVRSHVAVFAAEKARRERVVVDWRDFWAEEVEARLGKIGKIKSDSLN</sequence>
<dbReference type="PANTHER" id="PTHR43377">
    <property type="entry name" value="BILIVERDIN REDUCTASE A"/>
    <property type="match status" value="1"/>
</dbReference>
<dbReference type="InterPro" id="IPR000683">
    <property type="entry name" value="Gfo/Idh/MocA-like_OxRdtase_N"/>
</dbReference>
<proteinExistence type="predicted"/>
<organism evidence="2 3">
    <name type="scientific">Glonium stellatum</name>
    <dbReference type="NCBI Taxonomy" id="574774"/>
    <lineage>
        <taxon>Eukaryota</taxon>
        <taxon>Fungi</taxon>
        <taxon>Dikarya</taxon>
        <taxon>Ascomycota</taxon>
        <taxon>Pezizomycotina</taxon>
        <taxon>Dothideomycetes</taxon>
        <taxon>Pleosporomycetidae</taxon>
        <taxon>Gloniales</taxon>
        <taxon>Gloniaceae</taxon>
        <taxon>Glonium</taxon>
    </lineage>
</organism>
<dbReference type="InterPro" id="IPR036291">
    <property type="entry name" value="NAD(P)-bd_dom_sf"/>
</dbReference>
<dbReference type="Pfam" id="PF01408">
    <property type="entry name" value="GFO_IDH_MocA"/>
    <property type="match status" value="1"/>
</dbReference>
<dbReference type="PANTHER" id="PTHR43377:SF12">
    <property type="entry name" value="BINDING ROSSMANN FOLD OXIDOREDUCTASE, PUTATIVE (AFU_ORTHOLOGUE AFUA_3G11840)-RELATED"/>
    <property type="match status" value="1"/>
</dbReference>
<feature type="domain" description="Gfo/Idh/MocA-like oxidoreductase N-terminal" evidence="1">
    <location>
        <begin position="23"/>
        <end position="155"/>
    </location>
</feature>
<dbReference type="Gene3D" id="3.40.50.720">
    <property type="entry name" value="NAD(P)-binding Rossmann-like Domain"/>
    <property type="match status" value="1"/>
</dbReference>
<accession>A0A8E2JXA6</accession>
<dbReference type="SUPFAM" id="SSF55347">
    <property type="entry name" value="Glyceraldehyde-3-phosphate dehydrogenase-like, C-terminal domain"/>
    <property type="match status" value="1"/>
</dbReference>
<dbReference type="EMBL" id="KV748793">
    <property type="protein sequence ID" value="OCL13034.1"/>
    <property type="molecule type" value="Genomic_DNA"/>
</dbReference>
<keyword evidence="3" id="KW-1185">Reference proteome</keyword>
<protein>
    <submittedName>
        <fullName evidence="2">Streptomycin biosynthesis protein StrI</fullName>
    </submittedName>
</protein>
<dbReference type="AlphaFoldDB" id="A0A8E2JXA6"/>
<reference evidence="2 3" key="1">
    <citation type="journal article" date="2016" name="Nat. Commun.">
        <title>Ectomycorrhizal ecology is imprinted in the genome of the dominant symbiotic fungus Cenococcum geophilum.</title>
        <authorList>
            <consortium name="DOE Joint Genome Institute"/>
            <person name="Peter M."/>
            <person name="Kohler A."/>
            <person name="Ohm R.A."/>
            <person name="Kuo A."/>
            <person name="Krutzmann J."/>
            <person name="Morin E."/>
            <person name="Arend M."/>
            <person name="Barry K.W."/>
            <person name="Binder M."/>
            <person name="Choi C."/>
            <person name="Clum A."/>
            <person name="Copeland A."/>
            <person name="Grisel N."/>
            <person name="Haridas S."/>
            <person name="Kipfer T."/>
            <person name="LaButti K."/>
            <person name="Lindquist E."/>
            <person name="Lipzen A."/>
            <person name="Maire R."/>
            <person name="Meier B."/>
            <person name="Mihaltcheva S."/>
            <person name="Molinier V."/>
            <person name="Murat C."/>
            <person name="Poggeler S."/>
            <person name="Quandt C.A."/>
            <person name="Sperisen C."/>
            <person name="Tritt A."/>
            <person name="Tisserant E."/>
            <person name="Crous P.W."/>
            <person name="Henrissat B."/>
            <person name="Nehls U."/>
            <person name="Egli S."/>
            <person name="Spatafora J.W."/>
            <person name="Grigoriev I.V."/>
            <person name="Martin F.M."/>
        </authorList>
    </citation>
    <scope>NUCLEOTIDE SEQUENCE [LARGE SCALE GENOMIC DNA]</scope>
    <source>
        <strain evidence="2 3">CBS 207.34</strain>
    </source>
</reference>
<dbReference type="OrthoDB" id="2129491at2759"/>
<evidence type="ECO:0000259" key="1">
    <source>
        <dbReference type="Pfam" id="PF01408"/>
    </source>
</evidence>